<name>A0ABZ1R131_9ACTN</name>
<dbReference type="Proteomes" id="UP001432071">
    <property type="component" value="Chromosome"/>
</dbReference>
<protein>
    <recommendedName>
        <fullName evidence="5">Integral membrane protein</fullName>
    </recommendedName>
</protein>
<feature type="region of interest" description="Disordered" evidence="1">
    <location>
        <begin position="1"/>
        <end position="20"/>
    </location>
</feature>
<sequence length="148" mass="15838">MTTPQHGPYSPQNHPNHPGPPYNGYGNGYGYVPYRVPGPDDFDHRTSTAPLIATVLLTVLGPAALFLGGLSVMATDSCGSDCPTALTTWLYLIYGTIVFGGVLSLAALVTAWSLPRKVRYWNLRRWAALITVAPSVLVIALVCTIPSP</sequence>
<evidence type="ECO:0008006" key="5">
    <source>
        <dbReference type="Google" id="ProtNLM"/>
    </source>
</evidence>
<dbReference type="GeneID" id="93763826"/>
<feature type="transmembrane region" description="Helical" evidence="2">
    <location>
        <begin position="126"/>
        <end position="147"/>
    </location>
</feature>
<feature type="transmembrane region" description="Helical" evidence="2">
    <location>
        <begin position="51"/>
        <end position="71"/>
    </location>
</feature>
<feature type="transmembrane region" description="Helical" evidence="2">
    <location>
        <begin position="91"/>
        <end position="114"/>
    </location>
</feature>
<evidence type="ECO:0000256" key="1">
    <source>
        <dbReference type="SAM" id="MobiDB-lite"/>
    </source>
</evidence>
<dbReference type="RefSeq" id="WP_328735853.1">
    <property type="nucleotide sequence ID" value="NZ_CP108038.1"/>
</dbReference>
<keyword evidence="2" id="KW-1133">Transmembrane helix</keyword>
<reference evidence="3" key="1">
    <citation type="submission" date="2022-10" db="EMBL/GenBank/DDBJ databases">
        <title>The complete genomes of actinobacterial strains from the NBC collection.</title>
        <authorList>
            <person name="Joergensen T.S."/>
            <person name="Alvarez Arevalo M."/>
            <person name="Sterndorff E.B."/>
            <person name="Faurdal D."/>
            <person name="Vuksanovic O."/>
            <person name="Mourched A.-S."/>
            <person name="Charusanti P."/>
            <person name="Shaw S."/>
            <person name="Blin K."/>
            <person name="Weber T."/>
        </authorList>
    </citation>
    <scope>NUCLEOTIDE SEQUENCE</scope>
    <source>
        <strain evidence="3">NBC_00302</strain>
    </source>
</reference>
<keyword evidence="2" id="KW-0472">Membrane</keyword>
<keyword evidence="2" id="KW-0812">Transmembrane</keyword>
<evidence type="ECO:0000313" key="3">
    <source>
        <dbReference type="EMBL" id="WUN88676.1"/>
    </source>
</evidence>
<organism evidence="3 4">
    <name type="scientific">Streptomyces bobili</name>
    <dbReference type="NCBI Taxonomy" id="67280"/>
    <lineage>
        <taxon>Bacteria</taxon>
        <taxon>Bacillati</taxon>
        <taxon>Actinomycetota</taxon>
        <taxon>Actinomycetes</taxon>
        <taxon>Kitasatosporales</taxon>
        <taxon>Streptomycetaceae</taxon>
        <taxon>Streptomyces</taxon>
    </lineage>
</organism>
<gene>
    <name evidence="3" type="ORF">OHT53_22615</name>
</gene>
<proteinExistence type="predicted"/>
<evidence type="ECO:0000256" key="2">
    <source>
        <dbReference type="SAM" id="Phobius"/>
    </source>
</evidence>
<accession>A0ABZ1R131</accession>
<keyword evidence="4" id="KW-1185">Reference proteome</keyword>
<evidence type="ECO:0000313" key="4">
    <source>
        <dbReference type="Proteomes" id="UP001432071"/>
    </source>
</evidence>
<dbReference type="EMBL" id="CP108038">
    <property type="protein sequence ID" value="WUN88676.1"/>
    <property type="molecule type" value="Genomic_DNA"/>
</dbReference>